<proteinExistence type="predicted"/>
<name>A0A0E9QAA6_ANGAN</name>
<dbReference type="EMBL" id="GBXM01095529">
    <property type="protein sequence ID" value="JAH13048.1"/>
    <property type="molecule type" value="Transcribed_RNA"/>
</dbReference>
<protein>
    <submittedName>
        <fullName evidence="1">Uncharacterized protein</fullName>
    </submittedName>
</protein>
<reference evidence="1" key="1">
    <citation type="submission" date="2014-11" db="EMBL/GenBank/DDBJ databases">
        <authorList>
            <person name="Amaro Gonzalez C."/>
        </authorList>
    </citation>
    <scope>NUCLEOTIDE SEQUENCE</scope>
</reference>
<sequence>MCVSLHLPFCAVRLLQNKHIKTALYCHVAMFALPAD</sequence>
<reference evidence="1" key="2">
    <citation type="journal article" date="2015" name="Fish Shellfish Immunol.">
        <title>Early steps in the European eel (Anguilla anguilla)-Vibrio vulnificus interaction in the gills: Role of the RtxA13 toxin.</title>
        <authorList>
            <person name="Callol A."/>
            <person name="Pajuelo D."/>
            <person name="Ebbesson L."/>
            <person name="Teles M."/>
            <person name="MacKenzie S."/>
            <person name="Amaro C."/>
        </authorList>
    </citation>
    <scope>NUCLEOTIDE SEQUENCE</scope>
</reference>
<evidence type="ECO:0000313" key="1">
    <source>
        <dbReference type="EMBL" id="JAH13048.1"/>
    </source>
</evidence>
<dbReference type="AlphaFoldDB" id="A0A0E9QAA6"/>
<organism evidence="1">
    <name type="scientific">Anguilla anguilla</name>
    <name type="common">European freshwater eel</name>
    <name type="synonym">Muraena anguilla</name>
    <dbReference type="NCBI Taxonomy" id="7936"/>
    <lineage>
        <taxon>Eukaryota</taxon>
        <taxon>Metazoa</taxon>
        <taxon>Chordata</taxon>
        <taxon>Craniata</taxon>
        <taxon>Vertebrata</taxon>
        <taxon>Euteleostomi</taxon>
        <taxon>Actinopterygii</taxon>
        <taxon>Neopterygii</taxon>
        <taxon>Teleostei</taxon>
        <taxon>Anguilliformes</taxon>
        <taxon>Anguillidae</taxon>
        <taxon>Anguilla</taxon>
    </lineage>
</organism>
<accession>A0A0E9QAA6</accession>